<protein>
    <submittedName>
        <fullName evidence="2">Uncharacterized protein</fullName>
    </submittedName>
</protein>
<dbReference type="Proteomes" id="UP000221165">
    <property type="component" value="Unassembled WGS sequence"/>
</dbReference>
<reference evidence="2 3" key="1">
    <citation type="journal article" date="2017" name="Int. J. Parasitol.">
        <title>The genome of the protozoan parasite Cystoisospora suis and a reverse vaccinology approach to identify vaccine candidates.</title>
        <authorList>
            <person name="Palmieri N."/>
            <person name="Shrestha A."/>
            <person name="Ruttkowski B."/>
            <person name="Beck T."/>
            <person name="Vogl C."/>
            <person name="Tomley F."/>
            <person name="Blake D.P."/>
            <person name="Joachim A."/>
        </authorList>
    </citation>
    <scope>NUCLEOTIDE SEQUENCE [LARGE SCALE GENOMIC DNA]</scope>
    <source>
        <strain evidence="2 3">Wien I</strain>
    </source>
</reference>
<proteinExistence type="predicted"/>
<dbReference type="RefSeq" id="XP_067921982.1">
    <property type="nucleotide sequence ID" value="XM_068066044.1"/>
</dbReference>
<dbReference type="VEuPathDB" id="ToxoDB:CSUI_005877"/>
<keyword evidence="3" id="KW-1185">Reference proteome</keyword>
<evidence type="ECO:0000313" key="3">
    <source>
        <dbReference type="Proteomes" id="UP000221165"/>
    </source>
</evidence>
<comment type="caution">
    <text evidence="2">The sequence shown here is derived from an EMBL/GenBank/DDBJ whole genome shotgun (WGS) entry which is preliminary data.</text>
</comment>
<evidence type="ECO:0000313" key="2">
    <source>
        <dbReference type="EMBL" id="PHJ20292.1"/>
    </source>
</evidence>
<gene>
    <name evidence="2" type="ORF">CSUI_005877</name>
</gene>
<evidence type="ECO:0000256" key="1">
    <source>
        <dbReference type="SAM" id="Coils"/>
    </source>
</evidence>
<feature type="non-terminal residue" evidence="2">
    <location>
        <position position="164"/>
    </location>
</feature>
<sequence length="164" mass="18829">MKEKVKQEYAFCSIMDRKTDRLDEVLTSLQVEKDGLLVKLQREAAELRTVERRLTEEVRRVEKATEAELEAIEKEGAEQRAGITRACEAAAQEAASALQRLPRPPNQKTIAVLEQQEKAKLDSFLAKQGRQLEQLHRSHQAQLAAVNEQFRKCKQQLIEEMRCT</sequence>
<keyword evidence="1" id="KW-0175">Coiled coil</keyword>
<organism evidence="2 3">
    <name type="scientific">Cystoisospora suis</name>
    <dbReference type="NCBI Taxonomy" id="483139"/>
    <lineage>
        <taxon>Eukaryota</taxon>
        <taxon>Sar</taxon>
        <taxon>Alveolata</taxon>
        <taxon>Apicomplexa</taxon>
        <taxon>Conoidasida</taxon>
        <taxon>Coccidia</taxon>
        <taxon>Eucoccidiorida</taxon>
        <taxon>Eimeriorina</taxon>
        <taxon>Sarcocystidae</taxon>
        <taxon>Cystoisospora</taxon>
    </lineage>
</organism>
<dbReference type="EMBL" id="MIGC01002899">
    <property type="protein sequence ID" value="PHJ20292.1"/>
    <property type="molecule type" value="Genomic_DNA"/>
</dbReference>
<feature type="coiled-coil region" evidence="1">
    <location>
        <begin position="37"/>
        <end position="75"/>
    </location>
</feature>
<accession>A0A2C6KW22</accession>
<dbReference type="GeneID" id="94429255"/>
<name>A0A2C6KW22_9APIC</name>
<dbReference type="AlphaFoldDB" id="A0A2C6KW22"/>